<gene>
    <name evidence="2" type="ORF">LSCM4_03165</name>
</gene>
<comment type="caution">
    <text evidence="2">The sequence shown here is derived from an EMBL/GenBank/DDBJ whole genome shotgun (WGS) entry which is preliminary data.</text>
</comment>
<dbReference type="GeneID" id="92359115"/>
<dbReference type="GO" id="GO:0006629">
    <property type="term" value="P:lipid metabolic process"/>
    <property type="evidence" value="ECO:0007669"/>
    <property type="project" value="InterPro"/>
</dbReference>
<dbReference type="SUPFAM" id="SSF53474">
    <property type="entry name" value="alpha/beta-Hydrolases"/>
    <property type="match status" value="1"/>
</dbReference>
<dbReference type="RefSeq" id="XP_067060733.1">
    <property type="nucleotide sequence ID" value="XM_067205181.1"/>
</dbReference>
<dbReference type="PANTHER" id="PTHR45856:SF25">
    <property type="entry name" value="FUNGAL LIPASE-LIKE DOMAIN-CONTAINING PROTEIN"/>
    <property type="match status" value="1"/>
</dbReference>
<dbReference type="Gene3D" id="3.40.50.1820">
    <property type="entry name" value="alpha/beta hydrolase"/>
    <property type="match status" value="1"/>
</dbReference>
<feature type="domain" description="Fungal lipase-type" evidence="1">
    <location>
        <begin position="85"/>
        <end position="226"/>
    </location>
</feature>
<evidence type="ECO:0000313" key="2">
    <source>
        <dbReference type="EMBL" id="KAG5471616.1"/>
    </source>
</evidence>
<dbReference type="AlphaFoldDB" id="A0A836GB30"/>
<accession>A0A836GB30</accession>
<dbReference type="Proteomes" id="UP000674143">
    <property type="component" value="Chromosome 31"/>
</dbReference>
<keyword evidence="3" id="KW-1185">Reference proteome</keyword>
<name>A0A836GB30_9TRYP</name>
<dbReference type="EMBL" id="JAFHLR010000031">
    <property type="protein sequence ID" value="KAG5471616.1"/>
    <property type="molecule type" value="Genomic_DNA"/>
</dbReference>
<dbReference type="InterPro" id="IPR029058">
    <property type="entry name" value="AB_hydrolase_fold"/>
</dbReference>
<organism evidence="2 3">
    <name type="scientific">Leishmania orientalis</name>
    <dbReference type="NCBI Taxonomy" id="2249476"/>
    <lineage>
        <taxon>Eukaryota</taxon>
        <taxon>Discoba</taxon>
        <taxon>Euglenozoa</taxon>
        <taxon>Kinetoplastea</taxon>
        <taxon>Metakinetoplastina</taxon>
        <taxon>Trypanosomatida</taxon>
        <taxon>Trypanosomatidae</taxon>
        <taxon>Leishmaniinae</taxon>
        <taxon>Leishmania</taxon>
    </lineage>
</organism>
<dbReference type="InterPro" id="IPR051218">
    <property type="entry name" value="Sec_MonoDiacylglyc_Lipase"/>
</dbReference>
<dbReference type="CDD" id="cd00519">
    <property type="entry name" value="Lipase_3"/>
    <property type="match status" value="1"/>
</dbReference>
<dbReference type="PANTHER" id="PTHR45856">
    <property type="entry name" value="ALPHA/BETA-HYDROLASES SUPERFAMILY PROTEIN"/>
    <property type="match status" value="1"/>
</dbReference>
<evidence type="ECO:0000259" key="1">
    <source>
        <dbReference type="Pfam" id="PF01764"/>
    </source>
</evidence>
<proteinExistence type="predicted"/>
<sequence length="300" mass="32815">MAALLLLCGGVRAVVLSREYSPVDARRSLHYANATYADADAVASWKCGSSCVANPSLEVTAVVKSDDANDDLAYVGVDDRNTQVVVALRGSSTRQEWFMLRRVDPILFDVTSGCGYDCKVDALFQERYSVLRRSIRSAVVSALKKKPGYHVLVTGHSFGAALAQLAAVDLQGHVLRVFFISKPIVSLYTFGMPRVGNRAFAEWAAAMLSRGSHFRVTSGRDPVPRMHLGGIEDFEHVPGEVYCVNADPESCRVCEDSVGSEDPECIAHTSEENRLDHFSYFGERISSDVGVDIALFMQPL</sequence>
<dbReference type="SMR" id="A0A836GB30"/>
<protein>
    <recommendedName>
        <fullName evidence="1">Fungal lipase-type domain-containing protein</fullName>
    </recommendedName>
</protein>
<dbReference type="KEGG" id="loi:92359115"/>
<dbReference type="InterPro" id="IPR002921">
    <property type="entry name" value="Fungal_lipase-type"/>
</dbReference>
<reference evidence="2 3" key="1">
    <citation type="submission" date="2021-02" db="EMBL/GenBank/DDBJ databases">
        <title>Leishmania (Mundinia) orientalis Genome sequencing and assembly.</title>
        <authorList>
            <person name="Almutairi H."/>
            <person name="Gatherer D."/>
        </authorList>
    </citation>
    <scope>NUCLEOTIDE SEQUENCE [LARGE SCALE GENOMIC DNA]</scope>
    <source>
        <strain evidence="2">LSCM4</strain>
    </source>
</reference>
<evidence type="ECO:0000313" key="3">
    <source>
        <dbReference type="Proteomes" id="UP000674143"/>
    </source>
</evidence>
<dbReference type="Pfam" id="PF01764">
    <property type="entry name" value="Lipase_3"/>
    <property type="match status" value="1"/>
</dbReference>